<keyword evidence="4" id="KW-1185">Reference proteome</keyword>
<evidence type="ECO:0000313" key="3">
    <source>
        <dbReference type="EMBL" id="GGW79768.1"/>
    </source>
</evidence>
<evidence type="ECO:0000256" key="1">
    <source>
        <dbReference type="SAM" id="MobiDB-lite"/>
    </source>
</evidence>
<name>A0A918JGF7_9BURK</name>
<protein>
    <recommendedName>
        <fullName evidence="2">TadE-like domain-containing protein</fullName>
    </recommendedName>
</protein>
<reference evidence="3" key="2">
    <citation type="submission" date="2020-09" db="EMBL/GenBank/DDBJ databases">
        <authorList>
            <person name="Sun Q."/>
            <person name="Kim S."/>
        </authorList>
    </citation>
    <scope>NUCLEOTIDE SEQUENCE</scope>
    <source>
        <strain evidence="3">KCTC 23732</strain>
    </source>
</reference>
<feature type="domain" description="TadE-like" evidence="2">
    <location>
        <begin position="26"/>
        <end position="68"/>
    </location>
</feature>
<organism evidence="3 4">
    <name type="scientific">Advenella faeciporci</name>
    <dbReference type="NCBI Taxonomy" id="797535"/>
    <lineage>
        <taxon>Bacteria</taxon>
        <taxon>Pseudomonadati</taxon>
        <taxon>Pseudomonadota</taxon>
        <taxon>Betaproteobacteria</taxon>
        <taxon>Burkholderiales</taxon>
        <taxon>Alcaligenaceae</taxon>
    </lineage>
</organism>
<dbReference type="RefSeq" id="WP_189384070.1">
    <property type="nucleotide sequence ID" value="NZ_BAABFY010000007.1"/>
</dbReference>
<reference evidence="3" key="1">
    <citation type="journal article" date="2014" name="Int. J. Syst. Evol. Microbiol.">
        <title>Complete genome sequence of Corynebacterium casei LMG S-19264T (=DSM 44701T), isolated from a smear-ripened cheese.</title>
        <authorList>
            <consortium name="US DOE Joint Genome Institute (JGI-PGF)"/>
            <person name="Walter F."/>
            <person name="Albersmeier A."/>
            <person name="Kalinowski J."/>
            <person name="Ruckert C."/>
        </authorList>
    </citation>
    <scope>NUCLEOTIDE SEQUENCE</scope>
    <source>
        <strain evidence="3">KCTC 23732</strain>
    </source>
</reference>
<dbReference type="InterPro" id="IPR012495">
    <property type="entry name" value="TadE-like_dom"/>
</dbReference>
<evidence type="ECO:0000313" key="4">
    <source>
        <dbReference type="Proteomes" id="UP000608345"/>
    </source>
</evidence>
<gene>
    <name evidence="3" type="ORF">GCM10011450_06960</name>
</gene>
<feature type="region of interest" description="Disordered" evidence="1">
    <location>
        <begin position="279"/>
        <end position="331"/>
    </location>
</feature>
<proteinExistence type="predicted"/>
<dbReference type="Pfam" id="PF07811">
    <property type="entry name" value="TadE"/>
    <property type="match status" value="1"/>
</dbReference>
<accession>A0A918JGF7</accession>
<dbReference type="AlphaFoldDB" id="A0A918JGF7"/>
<dbReference type="Proteomes" id="UP000608345">
    <property type="component" value="Unassembled WGS sequence"/>
</dbReference>
<comment type="caution">
    <text evidence="3">The sequence shown here is derived from an EMBL/GenBank/DDBJ whole genome shotgun (WGS) entry which is preliminary data.</text>
</comment>
<evidence type="ECO:0000259" key="2">
    <source>
        <dbReference type="Pfam" id="PF07811"/>
    </source>
</evidence>
<dbReference type="EMBL" id="BMYS01000003">
    <property type="protein sequence ID" value="GGW79768.1"/>
    <property type="molecule type" value="Genomic_DNA"/>
</dbReference>
<sequence>MFTLFFFSPTTKSHISKHGYAKKNKGFGSVEFLLVATPLLMLGMGSLEASYWYITRQASSLALLEAARAAATHHANPHTIEQAFEKALQPLFAPAGQYPDPATRMQAYFNSVRQKTGQAPWRIMIKSPDQADFTDFQRKDLLIAQQTGLPAIDNNYQYEQYLRTGTGKYSGHHIFQANTLQIELTYPYQALIPGIGQLFRMLAGNGPAYDTRLMTQGILPIKQTLSISMQSHPVLWPVKPGGKVLYSHDLLPGNGIYSPQPNNMQTCAGLWCGPVNGKVQPSPTAPGNTTPADQPAPAPNNPQVPSGQDTGSSPPASPEEPLPEDEISVDVQDPACGVSLCCT</sequence>